<evidence type="ECO:0008006" key="9">
    <source>
        <dbReference type="Google" id="ProtNLM"/>
    </source>
</evidence>
<evidence type="ECO:0000256" key="1">
    <source>
        <dbReference type="ARBA" id="ARBA00004123"/>
    </source>
</evidence>
<dbReference type="InterPro" id="IPR021627">
    <property type="entry name" value="Mediator_Med27"/>
</dbReference>
<evidence type="ECO:0000313" key="8">
    <source>
        <dbReference type="Proteomes" id="UP001152649"/>
    </source>
</evidence>
<keyword evidence="4" id="KW-0804">Transcription</keyword>
<evidence type="ECO:0000313" key="7">
    <source>
        <dbReference type="EMBL" id="CAG8399044.1"/>
    </source>
</evidence>
<comment type="similarity">
    <text evidence="2">Belongs to the Mediator complex subunit 27 family.</text>
</comment>
<dbReference type="Pfam" id="PF11571">
    <property type="entry name" value="Med27"/>
    <property type="match status" value="1"/>
</dbReference>
<keyword evidence="3" id="KW-0805">Transcription regulation</keyword>
<accession>A0A9W4NMY7</accession>
<dbReference type="AlphaFoldDB" id="A0A9W4NMY7"/>
<dbReference type="EMBL" id="CAJVPG010000355">
    <property type="protein sequence ID" value="CAG8399044.1"/>
    <property type="molecule type" value="Genomic_DNA"/>
</dbReference>
<evidence type="ECO:0000256" key="4">
    <source>
        <dbReference type="ARBA" id="ARBA00023163"/>
    </source>
</evidence>
<evidence type="ECO:0000256" key="3">
    <source>
        <dbReference type="ARBA" id="ARBA00023015"/>
    </source>
</evidence>
<reference evidence="7" key="1">
    <citation type="submission" date="2021-07" db="EMBL/GenBank/DDBJ databases">
        <authorList>
            <person name="Branca A.L. A."/>
        </authorList>
    </citation>
    <scope>NUCLEOTIDE SEQUENCE</scope>
</reference>
<feature type="compositionally biased region" description="Basic and acidic residues" evidence="6">
    <location>
        <begin position="143"/>
        <end position="156"/>
    </location>
</feature>
<keyword evidence="5" id="KW-0539">Nucleus</keyword>
<proteinExistence type="inferred from homology"/>
<evidence type="ECO:0000256" key="6">
    <source>
        <dbReference type="SAM" id="MobiDB-lite"/>
    </source>
</evidence>
<feature type="region of interest" description="Disordered" evidence="6">
    <location>
        <begin position="143"/>
        <end position="162"/>
    </location>
</feature>
<dbReference type="GO" id="GO:0016592">
    <property type="term" value="C:mediator complex"/>
    <property type="evidence" value="ECO:0007669"/>
    <property type="project" value="InterPro"/>
</dbReference>
<feature type="region of interest" description="Disordered" evidence="6">
    <location>
        <begin position="1"/>
        <end position="22"/>
    </location>
</feature>
<dbReference type="OrthoDB" id="10254221at2759"/>
<evidence type="ECO:0000256" key="5">
    <source>
        <dbReference type="ARBA" id="ARBA00023242"/>
    </source>
</evidence>
<keyword evidence="8" id="KW-1185">Reference proteome</keyword>
<gene>
    <name evidence="7" type="ORF">PSALAMII_LOCUS7593</name>
</gene>
<comment type="caution">
    <text evidence="7">The sequence shown here is derived from an EMBL/GenBank/DDBJ whole genome shotgun (WGS) entry which is preliminary data.</text>
</comment>
<organism evidence="7 8">
    <name type="scientific">Penicillium salamii</name>
    <dbReference type="NCBI Taxonomy" id="1612424"/>
    <lineage>
        <taxon>Eukaryota</taxon>
        <taxon>Fungi</taxon>
        <taxon>Dikarya</taxon>
        <taxon>Ascomycota</taxon>
        <taxon>Pezizomycotina</taxon>
        <taxon>Eurotiomycetes</taxon>
        <taxon>Eurotiomycetidae</taxon>
        <taxon>Eurotiales</taxon>
        <taxon>Aspergillaceae</taxon>
        <taxon>Penicillium</taxon>
    </lineage>
</organism>
<sequence length="317" mass="35407">MTTILPMATNKSTPGPSDASHLNSELQLVSSLAKLQELEKKIHELRQFMPDGLLEPLVPIANPDKATLNNQVAETPQILRASLDETARARVSDVQRFQSLWRDPELKSVWESVESRIKESNGQMIQPSGKWDRDYDVLLKDLADKENSKTEERQREEEEAERAQVLSVEGGWQKVLGQFVQRGVPGVRVAEEQDGNSLAVALIRAGAVFLVRGVVPEPGAPISEWEVSSKTGNRVLTKLEIAMLDCLGSRSRKWDLAFLLDMISSYGDIKSTPCVKCNRRTDDGAQLPTLRHLRQNQQFTEGEARTYTFDALHSSCA</sequence>
<protein>
    <recommendedName>
        <fullName evidence="9">Mediator complex subunit 27</fullName>
    </recommendedName>
</protein>
<evidence type="ECO:0000256" key="2">
    <source>
        <dbReference type="ARBA" id="ARBA00008048"/>
    </source>
</evidence>
<name>A0A9W4NMY7_9EURO</name>
<dbReference type="Proteomes" id="UP001152649">
    <property type="component" value="Unassembled WGS sequence"/>
</dbReference>
<comment type="subcellular location">
    <subcellularLocation>
        <location evidence="1">Nucleus</location>
    </subcellularLocation>
</comment>